<gene>
    <name evidence="1" type="ORF">GJJ30_10820</name>
</gene>
<evidence type="ECO:0000313" key="2">
    <source>
        <dbReference type="Proteomes" id="UP000441754"/>
    </source>
</evidence>
<proteinExistence type="predicted"/>
<accession>A0A7K0EIU4</accession>
<organism evidence="1 2">
    <name type="scientific">Larkinella terrae</name>
    <dbReference type="NCBI Taxonomy" id="2025311"/>
    <lineage>
        <taxon>Bacteria</taxon>
        <taxon>Pseudomonadati</taxon>
        <taxon>Bacteroidota</taxon>
        <taxon>Cytophagia</taxon>
        <taxon>Cytophagales</taxon>
        <taxon>Spirosomataceae</taxon>
        <taxon>Larkinella</taxon>
    </lineage>
</organism>
<protein>
    <submittedName>
        <fullName evidence="1">Uncharacterized protein</fullName>
    </submittedName>
</protein>
<keyword evidence="2" id="KW-1185">Reference proteome</keyword>
<dbReference type="EMBL" id="WJXZ01000006">
    <property type="protein sequence ID" value="MRS61780.1"/>
    <property type="molecule type" value="Genomic_DNA"/>
</dbReference>
<evidence type="ECO:0000313" key="1">
    <source>
        <dbReference type="EMBL" id="MRS61780.1"/>
    </source>
</evidence>
<dbReference type="RefSeq" id="WP_154175172.1">
    <property type="nucleotide sequence ID" value="NZ_WJXZ01000006.1"/>
</dbReference>
<name>A0A7K0EIU4_9BACT</name>
<dbReference type="AlphaFoldDB" id="A0A7K0EIU4"/>
<comment type="caution">
    <text evidence="1">The sequence shown here is derived from an EMBL/GenBank/DDBJ whole genome shotgun (WGS) entry which is preliminary data.</text>
</comment>
<dbReference type="OrthoDB" id="9848974at2"/>
<reference evidence="1 2" key="1">
    <citation type="journal article" date="2018" name="Antonie Van Leeuwenhoek">
        <title>Larkinella terrae sp. nov., isolated from soil on Jeju Island, South Korea.</title>
        <authorList>
            <person name="Ten L.N."/>
            <person name="Jeon J."/>
            <person name="Park S.J."/>
            <person name="Park S."/>
            <person name="Lee S.Y."/>
            <person name="Kim M.K."/>
            <person name="Jung H.Y."/>
        </authorList>
    </citation>
    <scope>NUCLEOTIDE SEQUENCE [LARGE SCALE GENOMIC DNA]</scope>
    <source>
        <strain evidence="1 2">KCTC 52001</strain>
    </source>
</reference>
<dbReference type="Proteomes" id="UP000441754">
    <property type="component" value="Unassembled WGS sequence"/>
</dbReference>
<sequence>MTTAVSSAYQTELIRRTGDNPATRQQLIAQLEMGDVDTDTGLLLDRKLAAALVLVETYTGLSLTKCERTVIWESLVGVGRLPYGPVWTTPAAVVTQLGGTVLLISSYSLSESRFPMLTGQYSTGVSVAYTAGYTAQADEDHPELDKYVIPDALSDAILVCAAELYCQTTGFQSPKKLMNNWRSLAAPFRRFE</sequence>